<evidence type="ECO:0000313" key="3">
    <source>
        <dbReference type="EMBL" id="KAK4139835.1"/>
    </source>
</evidence>
<dbReference type="Proteomes" id="UP001302676">
    <property type="component" value="Unassembled WGS sequence"/>
</dbReference>
<comment type="caution">
    <text evidence="3">The sequence shown here is derived from an EMBL/GenBank/DDBJ whole genome shotgun (WGS) entry which is preliminary data.</text>
</comment>
<dbReference type="GO" id="GO:0001163">
    <property type="term" value="F:RNA polymerase I transcription regulatory region sequence-specific DNA binding"/>
    <property type="evidence" value="ECO:0007669"/>
    <property type="project" value="TreeGrafter"/>
</dbReference>
<organism evidence="3 4">
    <name type="scientific">Dichotomopilus funicola</name>
    <dbReference type="NCBI Taxonomy" id="1934379"/>
    <lineage>
        <taxon>Eukaryota</taxon>
        <taxon>Fungi</taxon>
        <taxon>Dikarya</taxon>
        <taxon>Ascomycota</taxon>
        <taxon>Pezizomycotina</taxon>
        <taxon>Sordariomycetes</taxon>
        <taxon>Sordariomycetidae</taxon>
        <taxon>Sordariales</taxon>
        <taxon>Chaetomiaceae</taxon>
        <taxon>Dichotomopilus</taxon>
    </lineage>
</organism>
<dbReference type="GO" id="GO:0042790">
    <property type="term" value="P:nucleolar large rRNA transcription by RNA polymerase I"/>
    <property type="evidence" value="ECO:0007669"/>
    <property type="project" value="TreeGrafter"/>
</dbReference>
<feature type="domain" description="RRN6 beta-propeller" evidence="2">
    <location>
        <begin position="129"/>
        <end position="494"/>
    </location>
</feature>
<name>A0AAN6ZHX7_9PEZI</name>
<evidence type="ECO:0000256" key="1">
    <source>
        <dbReference type="SAM" id="MobiDB-lite"/>
    </source>
</evidence>
<evidence type="ECO:0000313" key="4">
    <source>
        <dbReference type="Proteomes" id="UP001302676"/>
    </source>
</evidence>
<feature type="compositionally biased region" description="Polar residues" evidence="1">
    <location>
        <begin position="952"/>
        <end position="962"/>
    </location>
</feature>
<dbReference type="AlphaFoldDB" id="A0AAN6ZHX7"/>
<dbReference type="EMBL" id="MU853648">
    <property type="protein sequence ID" value="KAK4139835.1"/>
    <property type="molecule type" value="Genomic_DNA"/>
</dbReference>
<dbReference type="RefSeq" id="XP_062633206.1">
    <property type="nucleotide sequence ID" value="XM_062778511.1"/>
</dbReference>
<feature type="compositionally biased region" description="Basic residues" evidence="1">
    <location>
        <begin position="1042"/>
        <end position="1051"/>
    </location>
</feature>
<dbReference type="PANTHER" id="PTHR28221">
    <property type="entry name" value="RNA POLYMERASE I-SPECIFIC TRANSCRIPTION INITIATION FACTOR RRN6"/>
    <property type="match status" value="1"/>
</dbReference>
<keyword evidence="4" id="KW-1185">Reference proteome</keyword>
<sequence>MDERQERQRPVPPARVKARRIAADGIIGRLTYSPAQVGEPIGQIRRNRAKDETPHFKQVTPFTQWCAPTKVGTSPPDDMGPFRVARSQKNWLTEYLPESSLVDEDLENLLLEEIAATQTNGELKPTARTPLFSVGEISRVRANGSVKGHPTLAVASGVSGHVVRLINLSPEEQFWVGADIRVRLRSPNPDLGGGWQCIGGPLCLIKFIDDSSAHDHIRWLIVSNGTYTTVYEPELRMIPMPSAGAMEKGSALPLTTQIFENALFTIHSERTGGALQSDVSFTRHFKTGMPQLAIVDQAGFWSLWDITGRRDLRPRSLVPVLRMCGNTVSGSISRLPSYPTAEPEPHNVLYLALKRKRSKLEDPPPRRSLLLSCSKSLHLFDLTTETLGSFTNLFLLKNNHRILGVAPSRLDPAQAFILTSTSLFWVTMKRGKKDALTLDVLASCPHQRDVNDSTLRLDVSPGTYINNVMACFACIRSTRDAEMTVLWFIQPQRGTPVRYHRDLVSLDDPPNFVGLAILPAERRIGMEPTTPAGRLLQNAQLRFFQLLTLGPDLDVHSALCAWSDDATVSVPPPDGSEVLGQSGNRRRKLLQTLTDAFAVPDQFDEKAVFGKGLAEELVLEKLEGGIQLSADLDLIARHLVGDSESKMSESQAETNNFGFIGKAVGREATDGYMPRRSLLDLARFEQPSDLFQLARAWDAQQDVQHRQADGWLFVPEARRPLNDFGPDDLVEKLENLFPRPSKGWAHHNRQNMLRTMAAEMSLSNVGISAVPQSWVQPEDEPSSSLPFPASPSLMPSQPLLPSFIKKGKAKAEAQAQEEQGDTVVLRLRKYLTLDTSPTIHGEPTLALSRWDLGADPDDITWKPGQDLEAEDAINKRRRKAEARRRKAERLSQRVFGEESSFMDHSSQSFGAPIIVPTSARNSSQMTPQPQIQTQSQPQAQIQTPRAGFPWDFSSQRQHTPQLGTRAFGSPRPRAGSPLRKEYRQGSPVAATTTAKPGGIFSSSQASQGPSQGPSQGTPSQARSQLIPGLFGGRPSLSPFKKAVLKKGKRKSESRLGGFR</sequence>
<dbReference type="InterPro" id="IPR019350">
    <property type="entry name" value="RNA_pol_I-sp_TIF_RRN6-like"/>
</dbReference>
<feature type="compositionally biased region" description="Low complexity" evidence="1">
    <location>
        <begin position="1001"/>
        <end position="1020"/>
    </location>
</feature>
<reference evidence="3" key="1">
    <citation type="journal article" date="2023" name="Mol. Phylogenet. Evol.">
        <title>Genome-scale phylogeny and comparative genomics of the fungal order Sordariales.</title>
        <authorList>
            <person name="Hensen N."/>
            <person name="Bonometti L."/>
            <person name="Westerberg I."/>
            <person name="Brannstrom I.O."/>
            <person name="Guillou S."/>
            <person name="Cros-Aarteil S."/>
            <person name="Calhoun S."/>
            <person name="Haridas S."/>
            <person name="Kuo A."/>
            <person name="Mondo S."/>
            <person name="Pangilinan J."/>
            <person name="Riley R."/>
            <person name="LaButti K."/>
            <person name="Andreopoulos B."/>
            <person name="Lipzen A."/>
            <person name="Chen C."/>
            <person name="Yan M."/>
            <person name="Daum C."/>
            <person name="Ng V."/>
            <person name="Clum A."/>
            <person name="Steindorff A."/>
            <person name="Ohm R.A."/>
            <person name="Martin F."/>
            <person name="Silar P."/>
            <person name="Natvig D.O."/>
            <person name="Lalanne C."/>
            <person name="Gautier V."/>
            <person name="Ament-Velasquez S.L."/>
            <person name="Kruys A."/>
            <person name="Hutchinson M.I."/>
            <person name="Powell A.J."/>
            <person name="Barry K."/>
            <person name="Miller A.N."/>
            <person name="Grigoriev I.V."/>
            <person name="Debuchy R."/>
            <person name="Gladieux P."/>
            <person name="Hiltunen Thoren M."/>
            <person name="Johannesson H."/>
        </authorList>
    </citation>
    <scope>NUCLEOTIDE SEQUENCE</scope>
    <source>
        <strain evidence="3">CBS 141.50</strain>
    </source>
</reference>
<accession>A0AAN6ZHX7</accession>
<dbReference type="GO" id="GO:0070860">
    <property type="term" value="C:RNA polymerase I core factor complex"/>
    <property type="evidence" value="ECO:0007669"/>
    <property type="project" value="TreeGrafter"/>
</dbReference>
<feature type="region of interest" description="Disordered" evidence="1">
    <location>
        <begin position="919"/>
        <end position="1059"/>
    </location>
</feature>
<proteinExistence type="predicted"/>
<dbReference type="PANTHER" id="PTHR28221:SF2">
    <property type="entry name" value="RNA POLYMERASE I-SPECIFIC TRANSCRIPTION INITIATION FACTOR RRN6"/>
    <property type="match status" value="1"/>
</dbReference>
<dbReference type="Pfam" id="PF10214">
    <property type="entry name" value="Rrn6_beta-prop"/>
    <property type="match status" value="1"/>
</dbReference>
<protein>
    <submittedName>
        <fullName evidence="3">RNA polymerase I-specific transcription-initiation factor-domain-containing protein</fullName>
    </submittedName>
</protein>
<evidence type="ECO:0000259" key="2">
    <source>
        <dbReference type="Pfam" id="PF10214"/>
    </source>
</evidence>
<feature type="compositionally biased region" description="Low complexity" evidence="1">
    <location>
        <begin position="922"/>
        <end position="944"/>
    </location>
</feature>
<dbReference type="GO" id="GO:0001179">
    <property type="term" value="F:RNA polymerase I general transcription initiation factor binding"/>
    <property type="evidence" value="ECO:0007669"/>
    <property type="project" value="TreeGrafter"/>
</dbReference>
<reference evidence="3" key="2">
    <citation type="submission" date="2023-05" db="EMBL/GenBank/DDBJ databases">
        <authorList>
            <consortium name="Lawrence Berkeley National Laboratory"/>
            <person name="Steindorff A."/>
            <person name="Hensen N."/>
            <person name="Bonometti L."/>
            <person name="Westerberg I."/>
            <person name="Brannstrom I.O."/>
            <person name="Guillou S."/>
            <person name="Cros-Aarteil S."/>
            <person name="Calhoun S."/>
            <person name="Haridas S."/>
            <person name="Kuo A."/>
            <person name="Mondo S."/>
            <person name="Pangilinan J."/>
            <person name="Riley R."/>
            <person name="Labutti K."/>
            <person name="Andreopoulos B."/>
            <person name="Lipzen A."/>
            <person name="Chen C."/>
            <person name="Yanf M."/>
            <person name="Daum C."/>
            <person name="Ng V."/>
            <person name="Clum A."/>
            <person name="Ohm R."/>
            <person name="Martin F."/>
            <person name="Silar P."/>
            <person name="Natvig D."/>
            <person name="Lalanne C."/>
            <person name="Gautier V."/>
            <person name="Ament-Velasquez S.L."/>
            <person name="Kruys A."/>
            <person name="Hutchinson M.I."/>
            <person name="Powell A.J."/>
            <person name="Barry K."/>
            <person name="Miller A.N."/>
            <person name="Grigoriev I.V."/>
            <person name="Debuchy R."/>
            <person name="Gladieux P."/>
            <person name="Thoren M.H."/>
            <person name="Johannesson H."/>
        </authorList>
    </citation>
    <scope>NUCLEOTIDE SEQUENCE</scope>
    <source>
        <strain evidence="3">CBS 141.50</strain>
    </source>
</reference>
<dbReference type="InterPro" id="IPR048535">
    <property type="entry name" value="RRN6_beta-prop"/>
</dbReference>
<gene>
    <name evidence="3" type="ORF">C8A04DRAFT_15494</name>
</gene>
<dbReference type="GeneID" id="87815124"/>